<dbReference type="GO" id="GO:0043565">
    <property type="term" value="F:sequence-specific DNA binding"/>
    <property type="evidence" value="ECO:0007669"/>
    <property type="project" value="InterPro"/>
</dbReference>
<accession>A0A5J4J1V0</accession>
<dbReference type="InterPro" id="IPR018060">
    <property type="entry name" value="HTH_AraC"/>
</dbReference>
<dbReference type="OrthoDB" id="2666928at2"/>
<dbReference type="RefSeq" id="WP_151672551.1">
    <property type="nucleotide sequence ID" value="NZ_BKCG01000001.1"/>
</dbReference>
<evidence type="ECO:0000313" key="6">
    <source>
        <dbReference type="Proteomes" id="UP000326509"/>
    </source>
</evidence>
<keyword evidence="6" id="KW-1185">Reference proteome</keyword>
<evidence type="ECO:0000259" key="4">
    <source>
        <dbReference type="PROSITE" id="PS01124"/>
    </source>
</evidence>
<dbReference type="AlphaFoldDB" id="A0A5J4J1V0"/>
<organism evidence="5 6">
    <name type="scientific">Patiriisocius marinus</name>
    <dbReference type="NCBI Taxonomy" id="1397112"/>
    <lineage>
        <taxon>Bacteria</taxon>
        <taxon>Pseudomonadati</taxon>
        <taxon>Bacteroidota</taxon>
        <taxon>Flavobacteriia</taxon>
        <taxon>Flavobacteriales</taxon>
        <taxon>Flavobacteriaceae</taxon>
        <taxon>Patiriisocius</taxon>
    </lineage>
</organism>
<keyword evidence="2" id="KW-0238">DNA-binding</keyword>
<dbReference type="PROSITE" id="PS01124">
    <property type="entry name" value="HTH_ARAC_FAMILY_2"/>
    <property type="match status" value="1"/>
</dbReference>
<proteinExistence type="predicted"/>
<sequence length="290" mass="33232">MVQVFKEFTTNAALQIGDLSIFEDAETKLPELYSFVWAKDTAIHLNVDLEPVTIPPHSIAAFTPMHSITNIEGEDGIVYQFNREFYCVKDHDKEVSCLGLLFFGNDTTPIIPLNSKEQHRYALLHETFIEEINTTDTIQAEMLRMLLARFIIKTTRILKNEVKVSLPQEGSIDLLRDFNFMVETHFREARNVAFYADKLYKSPKTLANNFSKYKKSPLQIIHDRIVLEAKRMLTYSNLSAKEIAFDLGFDDPSHLSRLFKKQTGVSPAVFKSQLMAHKNTKTVAKGTFDM</sequence>
<dbReference type="SMART" id="SM00342">
    <property type="entry name" value="HTH_ARAC"/>
    <property type="match status" value="1"/>
</dbReference>
<reference evidence="5 6" key="1">
    <citation type="submission" date="2019-08" db="EMBL/GenBank/DDBJ databases">
        <title>Draft genome sequence of Ulvibacter marinus type strain NBRC 109484.</title>
        <authorList>
            <person name="Kawano K."/>
            <person name="Ushijima N."/>
            <person name="Kihara M."/>
            <person name="Itoh H."/>
        </authorList>
    </citation>
    <scope>NUCLEOTIDE SEQUENCE [LARGE SCALE GENOMIC DNA]</scope>
    <source>
        <strain evidence="5 6">NBRC 109484</strain>
    </source>
</reference>
<dbReference type="GO" id="GO:0003700">
    <property type="term" value="F:DNA-binding transcription factor activity"/>
    <property type="evidence" value="ECO:0007669"/>
    <property type="project" value="InterPro"/>
</dbReference>
<dbReference type="PANTHER" id="PTHR43280:SF32">
    <property type="entry name" value="TRANSCRIPTIONAL REGULATORY PROTEIN"/>
    <property type="match status" value="1"/>
</dbReference>
<feature type="domain" description="HTH araC/xylS-type" evidence="4">
    <location>
        <begin position="176"/>
        <end position="273"/>
    </location>
</feature>
<keyword evidence="3" id="KW-0804">Transcription</keyword>
<dbReference type="PANTHER" id="PTHR43280">
    <property type="entry name" value="ARAC-FAMILY TRANSCRIPTIONAL REGULATOR"/>
    <property type="match status" value="1"/>
</dbReference>
<evidence type="ECO:0000256" key="2">
    <source>
        <dbReference type="ARBA" id="ARBA00023125"/>
    </source>
</evidence>
<dbReference type="Gene3D" id="1.10.10.60">
    <property type="entry name" value="Homeodomain-like"/>
    <property type="match status" value="1"/>
</dbReference>
<dbReference type="EMBL" id="BKCG01000001">
    <property type="protein sequence ID" value="GER58477.1"/>
    <property type="molecule type" value="Genomic_DNA"/>
</dbReference>
<keyword evidence="1" id="KW-0805">Transcription regulation</keyword>
<gene>
    <name evidence="5" type="ORF">ULMA_05850</name>
</gene>
<dbReference type="SUPFAM" id="SSF46689">
    <property type="entry name" value="Homeodomain-like"/>
    <property type="match status" value="1"/>
</dbReference>
<dbReference type="InterPro" id="IPR009057">
    <property type="entry name" value="Homeodomain-like_sf"/>
</dbReference>
<dbReference type="Proteomes" id="UP000326509">
    <property type="component" value="Unassembled WGS sequence"/>
</dbReference>
<protein>
    <submittedName>
        <fullName evidence="5">Transcriptional regulator</fullName>
    </submittedName>
</protein>
<name>A0A5J4J1V0_9FLAO</name>
<dbReference type="Pfam" id="PF12833">
    <property type="entry name" value="HTH_18"/>
    <property type="match status" value="1"/>
</dbReference>
<evidence type="ECO:0000313" key="5">
    <source>
        <dbReference type="EMBL" id="GER58477.1"/>
    </source>
</evidence>
<evidence type="ECO:0000256" key="3">
    <source>
        <dbReference type="ARBA" id="ARBA00023163"/>
    </source>
</evidence>
<evidence type="ECO:0000256" key="1">
    <source>
        <dbReference type="ARBA" id="ARBA00023015"/>
    </source>
</evidence>
<comment type="caution">
    <text evidence="5">The sequence shown here is derived from an EMBL/GenBank/DDBJ whole genome shotgun (WGS) entry which is preliminary data.</text>
</comment>